<accession>A0A857MKY0</accession>
<evidence type="ECO:0000313" key="4">
    <source>
        <dbReference type="EMBL" id="QHN43223.1"/>
    </source>
</evidence>
<feature type="compositionally biased region" description="Basic and acidic residues" evidence="2">
    <location>
        <begin position="36"/>
        <end position="49"/>
    </location>
</feature>
<protein>
    <submittedName>
        <fullName evidence="4">CsbD family protein</fullName>
    </submittedName>
</protein>
<comment type="similarity">
    <text evidence="1">Belongs to the UPF0337 (CsbD) family.</text>
</comment>
<sequence length="72" mass="7713">MSLVDDISGKAKEVTGKVTGDQELEAKGKAQQIAGDLKDKADETKDKVGDAVNEGLDNVRDRLNGDDKDEPK</sequence>
<dbReference type="SUPFAM" id="SSF69047">
    <property type="entry name" value="Hypothetical protein YjbJ"/>
    <property type="match status" value="1"/>
</dbReference>
<dbReference type="KEGG" id="mama:GII36_05235"/>
<dbReference type="InterPro" id="IPR008462">
    <property type="entry name" value="CsbD"/>
</dbReference>
<proteinExistence type="inferred from homology"/>
<evidence type="ECO:0000313" key="5">
    <source>
        <dbReference type="Proteomes" id="UP001059824"/>
    </source>
</evidence>
<feature type="compositionally biased region" description="Basic and acidic residues" evidence="2">
    <location>
        <begin position="57"/>
        <end position="72"/>
    </location>
</feature>
<feature type="domain" description="CsbD-like" evidence="3">
    <location>
        <begin position="4"/>
        <end position="48"/>
    </location>
</feature>
<dbReference type="AlphaFoldDB" id="A0A857MKY0"/>
<dbReference type="Pfam" id="PF05532">
    <property type="entry name" value="CsbD"/>
    <property type="match status" value="1"/>
</dbReference>
<dbReference type="InterPro" id="IPR036629">
    <property type="entry name" value="YjbJ_sf"/>
</dbReference>
<organism evidence="4 5">
    <name type="scientific">Candidatus Mycosynbacter amalyticus</name>
    <dbReference type="NCBI Taxonomy" id="2665156"/>
    <lineage>
        <taxon>Bacteria</taxon>
        <taxon>Candidatus Saccharimonadota</taxon>
        <taxon>Candidatus Saccharimonadota incertae sedis</taxon>
        <taxon>Candidatus Mycosynbacter</taxon>
    </lineage>
</organism>
<dbReference type="EMBL" id="CP045921">
    <property type="protein sequence ID" value="QHN43223.1"/>
    <property type="molecule type" value="Genomic_DNA"/>
</dbReference>
<keyword evidence="5" id="KW-1185">Reference proteome</keyword>
<feature type="region of interest" description="Disordered" evidence="2">
    <location>
        <begin position="27"/>
        <end position="72"/>
    </location>
</feature>
<dbReference type="Proteomes" id="UP001059824">
    <property type="component" value="Chromosome"/>
</dbReference>
<evidence type="ECO:0000259" key="3">
    <source>
        <dbReference type="Pfam" id="PF05532"/>
    </source>
</evidence>
<dbReference type="Gene3D" id="1.10.1470.10">
    <property type="entry name" value="YjbJ"/>
    <property type="match status" value="1"/>
</dbReference>
<reference evidence="4" key="1">
    <citation type="journal article" date="2021" name="Nat. Microbiol.">
        <title>Cocultivation of an ultrasmall environmental parasitic bacterium with lytic ability against bacteria associated with wastewater foams.</title>
        <authorList>
            <person name="Batinovic S."/>
            <person name="Rose J.J.A."/>
            <person name="Ratcliffe J."/>
            <person name="Seviour R.J."/>
            <person name="Petrovski S."/>
        </authorList>
    </citation>
    <scope>NUCLEOTIDE SEQUENCE</scope>
    <source>
        <strain evidence="4">JR1</strain>
    </source>
</reference>
<dbReference type="RefSeq" id="WP_260763190.1">
    <property type="nucleotide sequence ID" value="NZ_CP045921.1"/>
</dbReference>
<evidence type="ECO:0000256" key="2">
    <source>
        <dbReference type="SAM" id="MobiDB-lite"/>
    </source>
</evidence>
<gene>
    <name evidence="4" type="ORF">GII36_05235</name>
</gene>
<name>A0A857MKY0_9BACT</name>
<evidence type="ECO:0000256" key="1">
    <source>
        <dbReference type="ARBA" id="ARBA00009129"/>
    </source>
</evidence>